<name>A0ABN0NZE6_TRELE</name>
<organism evidence="1 2">
    <name type="scientific">Treponema lecithinolyticum ATCC 700332</name>
    <dbReference type="NCBI Taxonomy" id="1321815"/>
    <lineage>
        <taxon>Bacteria</taxon>
        <taxon>Pseudomonadati</taxon>
        <taxon>Spirochaetota</taxon>
        <taxon>Spirochaetia</taxon>
        <taxon>Spirochaetales</taxon>
        <taxon>Treponemataceae</taxon>
        <taxon>Treponema</taxon>
    </lineage>
</organism>
<reference evidence="1 2" key="1">
    <citation type="submission" date="2013-08" db="EMBL/GenBank/DDBJ databases">
        <authorList>
            <person name="Weinstock G."/>
            <person name="Sodergren E."/>
            <person name="Wylie T."/>
            <person name="Fulton L."/>
            <person name="Fulton R."/>
            <person name="Fronick C."/>
            <person name="O'Laughlin M."/>
            <person name="Godfrey J."/>
            <person name="Miner T."/>
            <person name="Herter B."/>
            <person name="Appelbaum E."/>
            <person name="Cordes M."/>
            <person name="Lek S."/>
            <person name="Wollam A."/>
            <person name="Pepin K.H."/>
            <person name="Palsikar V.B."/>
            <person name="Mitreva M."/>
            <person name="Wilson R.K."/>
        </authorList>
    </citation>
    <scope>NUCLEOTIDE SEQUENCE [LARGE SCALE GENOMIC DNA]</scope>
    <source>
        <strain evidence="1 2">ATCC 700332</strain>
    </source>
</reference>
<comment type="caution">
    <text evidence="1">The sequence shown here is derived from an EMBL/GenBank/DDBJ whole genome shotgun (WGS) entry which is preliminary data.</text>
</comment>
<evidence type="ECO:0000313" key="1">
    <source>
        <dbReference type="EMBL" id="ERJ93405.1"/>
    </source>
</evidence>
<accession>A0ABN0NZE6</accession>
<evidence type="ECO:0000313" key="2">
    <source>
        <dbReference type="Proteomes" id="UP000016649"/>
    </source>
</evidence>
<keyword evidence="2" id="KW-1185">Reference proteome</keyword>
<dbReference type="Proteomes" id="UP000016649">
    <property type="component" value="Unassembled WGS sequence"/>
</dbReference>
<proteinExistence type="predicted"/>
<dbReference type="EMBL" id="AWVH01000026">
    <property type="protein sequence ID" value="ERJ93405.1"/>
    <property type="molecule type" value="Genomic_DNA"/>
</dbReference>
<protein>
    <submittedName>
        <fullName evidence="1">Uncharacterized protein</fullName>
    </submittedName>
</protein>
<gene>
    <name evidence="1" type="ORF">HMPREF9193_01081</name>
</gene>
<sequence>MHAFLIFASLFSPLYLIQILAKHIYTIYFINIFYKIDYNIENKVVKKNFKKKLKEINFKVCRT</sequence>